<dbReference type="RefSeq" id="XP_028882343.1">
    <property type="nucleotide sequence ID" value="XM_029026228.1"/>
</dbReference>
<comment type="caution">
    <text evidence="7">The sequence shown here is derived from an EMBL/GenBank/DDBJ whole genome shotgun (WGS) entry which is preliminary data.</text>
</comment>
<dbReference type="PANTHER" id="PTHR13673">
    <property type="entry name" value="ESOPHAGEAL CANCER ASSOCIATED PROTEIN"/>
    <property type="match status" value="1"/>
</dbReference>
<reference evidence="7 8" key="1">
    <citation type="submission" date="2017-03" db="EMBL/GenBank/DDBJ databases">
        <title>An alternative strategy for trypanosome survival in the mammalian bloodstream revealed through genome and transcriptome analysis of the ubiquitous bovine parasite Trypanosoma (Megatrypanum) theileri.</title>
        <authorList>
            <person name="Kelly S."/>
            <person name="Ivens A."/>
            <person name="Mott A."/>
            <person name="O'Neill E."/>
            <person name="Emms D."/>
            <person name="Macleod O."/>
            <person name="Voorheis P."/>
            <person name="Matthews J."/>
            <person name="Matthews K."/>
            <person name="Carrington M."/>
        </authorList>
    </citation>
    <scope>NUCLEOTIDE SEQUENCE [LARGE SCALE GENOMIC DNA]</scope>
    <source>
        <strain evidence="7">Edinburgh</strain>
    </source>
</reference>
<comment type="subcellular location">
    <subcellularLocation>
        <location evidence="1">Endosome</location>
    </subcellularLocation>
</comment>
<evidence type="ECO:0000256" key="2">
    <source>
        <dbReference type="ARBA" id="ARBA00010704"/>
    </source>
</evidence>
<dbReference type="EMBL" id="NBCO01000017">
    <property type="protein sequence ID" value="ORC88277.1"/>
    <property type="molecule type" value="Genomic_DNA"/>
</dbReference>
<dbReference type="OrthoDB" id="1734063at2759"/>
<proteinExistence type="inferred from homology"/>
<dbReference type="STRING" id="67003.A0A1X0NU86"/>
<keyword evidence="3" id="KW-0813">Transport</keyword>
<dbReference type="GO" id="GO:0032456">
    <property type="term" value="P:endocytic recycling"/>
    <property type="evidence" value="ECO:0007669"/>
    <property type="project" value="InterPro"/>
</dbReference>
<gene>
    <name evidence="7" type="ORF">TM35_000171490</name>
</gene>
<accession>A0A1X0NU86</accession>
<comment type="similarity">
    <text evidence="2">Belongs to the VPS35L family.</text>
</comment>
<organism evidence="7 8">
    <name type="scientific">Trypanosoma theileri</name>
    <dbReference type="NCBI Taxonomy" id="67003"/>
    <lineage>
        <taxon>Eukaryota</taxon>
        <taxon>Discoba</taxon>
        <taxon>Euglenozoa</taxon>
        <taxon>Kinetoplastea</taxon>
        <taxon>Metakinetoplastina</taxon>
        <taxon>Trypanosomatida</taxon>
        <taxon>Trypanosomatidae</taxon>
        <taxon>Trypanosoma</taxon>
    </lineage>
</organism>
<evidence type="ECO:0000256" key="5">
    <source>
        <dbReference type="ARBA" id="ARBA00022927"/>
    </source>
</evidence>
<name>A0A1X0NU86_9TRYP</name>
<keyword evidence="8" id="KW-1185">Reference proteome</keyword>
<dbReference type="VEuPathDB" id="TriTrypDB:TM35_000171490"/>
<dbReference type="PANTHER" id="PTHR13673:SF0">
    <property type="entry name" value="VPS35 ENDOSOMAL PROTEIN-SORTING FACTOR-LIKE"/>
    <property type="match status" value="1"/>
</dbReference>
<dbReference type="GeneID" id="39986008"/>
<keyword evidence="5" id="KW-0653">Protein transport</keyword>
<dbReference type="InterPro" id="IPR029705">
    <property type="entry name" value="VPS35L"/>
</dbReference>
<dbReference type="GO" id="GO:0005768">
    <property type="term" value="C:endosome"/>
    <property type="evidence" value="ECO:0007669"/>
    <property type="project" value="UniProtKB-SubCell"/>
</dbReference>
<keyword evidence="4" id="KW-0967">Endosome</keyword>
<feature type="region of interest" description="Disordered" evidence="6">
    <location>
        <begin position="30"/>
        <end position="58"/>
    </location>
</feature>
<protein>
    <submittedName>
        <fullName evidence="7">UPF0505 protein C16orf62</fullName>
    </submittedName>
</protein>
<dbReference type="Proteomes" id="UP000192257">
    <property type="component" value="Unassembled WGS sequence"/>
</dbReference>
<dbReference type="AlphaFoldDB" id="A0A1X0NU86"/>
<evidence type="ECO:0000256" key="6">
    <source>
        <dbReference type="SAM" id="MobiDB-lite"/>
    </source>
</evidence>
<sequence>MISTSPYTILHPLSDVAGFQAISAEIEQQRKRQHLHRQSQQEEQEEEEEVQKKEEKEYWTDDFDQTMISGVLNTKYSYKPKGPRRVLHGESVRKEVLSTYSITYPIHSFIVFGEEEEEKERDSVILSEETKTHAHAERLSAVGQPERHASQSQYRFRDEFNESLQSMNIANKSDAGGSVSQQKLVTLVEKLHHHLKNAWCRGEKVQSLRIAIQAARLLSNMTLPTCYPSVYVLVAQVLDTFGDLVTRRLQTTAEEHSDIVATLLKRGINASDDLIPSETVEMCYNWFLKINSIRELIPRICIELSLLKCFRYMTKKTRVVSETVVRRLAMQIRGIADPLVAVHLRWYLSAAAMKVFSKPGWATASSLDQAVLDSLEALEHIPDDFLETIKTRNDISRLDYLDLFIPSLQWQLDVVVRYGDAAVLDQRTFLKNVVHIIVEGLGNPSCLLICVWRAFPVEMLLSWYSVEDLLCMSLQSTPTRLVSQLKLLETLCLSLAHVKHLPISRSGRIKFLNKIWELVETERSKIQDNGTEEESVSIVKVNNLTGELMDLCGALIQFSAVQLGFKQVNVLLGLVREIITTSSHTFTNQSSEVISENLFHMLFSLIISLNPNTLLESEHFISLLQESKTVFRHQLTVILLKRIIKNESDPNASLCILSADKVLQLCKILHDDSLHVSLLSESQQEMKLVERVFLQILDKTSSSEEALRIMCEARHFLPRFNSIFSLSTTRALAFAYQYASNFSQEKHRGAIKAFLTFSLVTVPAVVDIVEKLHLNVLISGVAFRCGMIVIGEAALEFALETLESYHLNSSLSNDINNKSAESEKDLTNAVLSLLPIGIAAPVKNEHLYCVKRVLEWCIQYNWMPLSESCARVFLSVLLLTVRAFKGIWIPFPLCQTENYSKDPVYMNACTECCREAVQQLLNWFERCRHVKRISSDKAEKLTSMALEIYETVAVLALSSQLMNLSLDSLSDIAWQMANEWGVLSASLDVSHHILRSARFTHKMGELAANNGLVSHDE</sequence>
<evidence type="ECO:0000256" key="3">
    <source>
        <dbReference type="ARBA" id="ARBA00022448"/>
    </source>
</evidence>
<evidence type="ECO:0000313" key="7">
    <source>
        <dbReference type="EMBL" id="ORC88277.1"/>
    </source>
</evidence>
<evidence type="ECO:0000313" key="8">
    <source>
        <dbReference type="Proteomes" id="UP000192257"/>
    </source>
</evidence>
<dbReference type="GO" id="GO:0015031">
    <property type="term" value="P:protein transport"/>
    <property type="evidence" value="ECO:0007669"/>
    <property type="project" value="UniProtKB-KW"/>
</dbReference>
<evidence type="ECO:0000256" key="4">
    <source>
        <dbReference type="ARBA" id="ARBA00022753"/>
    </source>
</evidence>
<evidence type="ECO:0000256" key="1">
    <source>
        <dbReference type="ARBA" id="ARBA00004177"/>
    </source>
</evidence>